<keyword evidence="3" id="KW-0548">Nucleotidyltransferase</keyword>
<dbReference type="Proteomes" id="UP001151760">
    <property type="component" value="Unassembled WGS sequence"/>
</dbReference>
<evidence type="ECO:0000313" key="3">
    <source>
        <dbReference type="EMBL" id="GJT39525.1"/>
    </source>
</evidence>
<comment type="caution">
    <text evidence="3">The sequence shown here is derived from an EMBL/GenBank/DDBJ whole genome shotgun (WGS) entry which is preliminary data.</text>
</comment>
<keyword evidence="3" id="KW-0695">RNA-directed DNA polymerase</keyword>
<gene>
    <name evidence="3" type="ORF">Tco_0939390</name>
</gene>
<reference evidence="3" key="1">
    <citation type="journal article" date="2022" name="Int. J. Mol. Sci.">
        <title>Draft Genome of Tanacetum Coccineum: Genomic Comparison of Closely Related Tanacetum-Family Plants.</title>
        <authorList>
            <person name="Yamashiro T."/>
            <person name="Shiraishi A."/>
            <person name="Nakayama K."/>
            <person name="Satake H."/>
        </authorList>
    </citation>
    <scope>NUCLEOTIDE SEQUENCE</scope>
</reference>
<evidence type="ECO:0000259" key="2">
    <source>
        <dbReference type="Pfam" id="PF17919"/>
    </source>
</evidence>
<reference evidence="3" key="2">
    <citation type="submission" date="2022-01" db="EMBL/GenBank/DDBJ databases">
        <authorList>
            <person name="Yamashiro T."/>
            <person name="Shiraishi A."/>
            <person name="Satake H."/>
            <person name="Nakayama K."/>
        </authorList>
    </citation>
    <scope>NUCLEOTIDE SEQUENCE</scope>
</reference>
<dbReference type="PANTHER" id="PTHR37984">
    <property type="entry name" value="PROTEIN CBG26694"/>
    <property type="match status" value="1"/>
</dbReference>
<evidence type="ECO:0000313" key="4">
    <source>
        <dbReference type="Proteomes" id="UP001151760"/>
    </source>
</evidence>
<protein>
    <submittedName>
        <fullName evidence="3">Reverse transcriptase domain-containing protein</fullName>
    </submittedName>
</protein>
<name>A0ABQ5DJZ8_9ASTR</name>
<dbReference type="InterPro" id="IPR050951">
    <property type="entry name" value="Retrovirus_Pol_polyprotein"/>
</dbReference>
<accession>A0ABQ5DJZ8</accession>
<keyword evidence="4" id="KW-1185">Reference proteome</keyword>
<dbReference type="Pfam" id="PF17919">
    <property type="entry name" value="RT_RNaseH_2"/>
    <property type="match status" value="1"/>
</dbReference>
<keyword evidence="1" id="KW-0511">Multifunctional enzyme</keyword>
<dbReference type="EMBL" id="BQNB010015394">
    <property type="protein sequence ID" value="GJT39525.1"/>
    <property type="molecule type" value="Genomic_DNA"/>
</dbReference>
<dbReference type="GO" id="GO:0003964">
    <property type="term" value="F:RNA-directed DNA polymerase activity"/>
    <property type="evidence" value="ECO:0007669"/>
    <property type="project" value="UniProtKB-KW"/>
</dbReference>
<keyword evidence="3" id="KW-0808">Transferase</keyword>
<organism evidence="3 4">
    <name type="scientific">Tanacetum coccineum</name>
    <dbReference type="NCBI Taxonomy" id="301880"/>
    <lineage>
        <taxon>Eukaryota</taxon>
        <taxon>Viridiplantae</taxon>
        <taxon>Streptophyta</taxon>
        <taxon>Embryophyta</taxon>
        <taxon>Tracheophyta</taxon>
        <taxon>Spermatophyta</taxon>
        <taxon>Magnoliopsida</taxon>
        <taxon>eudicotyledons</taxon>
        <taxon>Gunneridae</taxon>
        <taxon>Pentapetalae</taxon>
        <taxon>asterids</taxon>
        <taxon>campanulids</taxon>
        <taxon>Asterales</taxon>
        <taxon>Asteraceae</taxon>
        <taxon>Asteroideae</taxon>
        <taxon>Anthemideae</taxon>
        <taxon>Anthemidinae</taxon>
        <taxon>Tanacetum</taxon>
    </lineage>
</organism>
<dbReference type="PANTHER" id="PTHR37984:SF5">
    <property type="entry name" value="PROTEIN NYNRIN-LIKE"/>
    <property type="match status" value="1"/>
</dbReference>
<dbReference type="InterPro" id="IPR043502">
    <property type="entry name" value="DNA/RNA_pol_sf"/>
</dbReference>
<sequence length="219" mass="24364">MTHLLEKDTPFIFLKECIEAFNILKKKLTEAPILVAPDWDLTFEIMCDASNYAVGAVLGQRKTKHFQLIHYVSKTMMDAQAHYTTMEKELLAVQLSSFSLCWDELAVRVGHSPSNPNPWFALHHSQPWMGGTGLSEMNWKGGIRVLGRWEWVGDSCRGVLGRWFGLKPWGSGGLGFGGKGGGTVMVAVFKRDLWGRGNTSPPSLSLFSLSCKAEFLVIT</sequence>
<evidence type="ECO:0000256" key="1">
    <source>
        <dbReference type="ARBA" id="ARBA00023268"/>
    </source>
</evidence>
<feature type="domain" description="Reverse transcriptase/retrotransposon-derived protein RNase H-like" evidence="2">
    <location>
        <begin position="15"/>
        <end position="94"/>
    </location>
</feature>
<dbReference type="SUPFAM" id="SSF56672">
    <property type="entry name" value="DNA/RNA polymerases"/>
    <property type="match status" value="1"/>
</dbReference>
<dbReference type="InterPro" id="IPR041577">
    <property type="entry name" value="RT_RNaseH_2"/>
</dbReference>
<proteinExistence type="predicted"/>